<evidence type="ECO:0000313" key="1">
    <source>
        <dbReference type="EMBL" id="KAJ3488828.1"/>
    </source>
</evidence>
<name>A0AAD5V9W3_9APHY</name>
<comment type="caution">
    <text evidence="1">The sequence shown here is derived from an EMBL/GenBank/DDBJ whole genome shotgun (WGS) entry which is preliminary data.</text>
</comment>
<keyword evidence="2" id="KW-1185">Reference proteome</keyword>
<dbReference type="Proteomes" id="UP001212997">
    <property type="component" value="Unassembled WGS sequence"/>
</dbReference>
<sequence>MTVQAIEPFAPTVFVLVVTGHQAFVAFTARRAESKACRSFEPEVFGPLRIHPPPPPRCQPHVTLPQKALMFGFLSFIPFLSLQSSCSAPCFQLPPYLYKGRLKSYGI</sequence>
<organism evidence="1 2">
    <name type="scientific">Meripilus lineatus</name>
    <dbReference type="NCBI Taxonomy" id="2056292"/>
    <lineage>
        <taxon>Eukaryota</taxon>
        <taxon>Fungi</taxon>
        <taxon>Dikarya</taxon>
        <taxon>Basidiomycota</taxon>
        <taxon>Agaricomycotina</taxon>
        <taxon>Agaricomycetes</taxon>
        <taxon>Polyporales</taxon>
        <taxon>Meripilaceae</taxon>
        <taxon>Meripilus</taxon>
    </lineage>
</organism>
<reference evidence="1" key="1">
    <citation type="submission" date="2022-07" db="EMBL/GenBank/DDBJ databases">
        <title>Genome Sequence of Physisporinus lineatus.</title>
        <authorList>
            <person name="Buettner E."/>
        </authorList>
    </citation>
    <scope>NUCLEOTIDE SEQUENCE</scope>
    <source>
        <strain evidence="1">VT162</strain>
    </source>
</reference>
<dbReference type="AlphaFoldDB" id="A0AAD5V9W3"/>
<proteinExistence type="predicted"/>
<accession>A0AAD5V9W3</accession>
<protein>
    <submittedName>
        <fullName evidence="1">Uncharacterized protein</fullName>
    </submittedName>
</protein>
<evidence type="ECO:0000313" key="2">
    <source>
        <dbReference type="Proteomes" id="UP001212997"/>
    </source>
</evidence>
<gene>
    <name evidence="1" type="ORF">NLI96_g2557</name>
</gene>
<dbReference type="EMBL" id="JANAWD010000058">
    <property type="protein sequence ID" value="KAJ3488828.1"/>
    <property type="molecule type" value="Genomic_DNA"/>
</dbReference>